<feature type="region of interest" description="Disordered" evidence="1">
    <location>
        <begin position="37"/>
        <end position="63"/>
    </location>
</feature>
<reference evidence="2 3" key="1">
    <citation type="submission" date="2017-12" db="EMBL/GenBank/DDBJ databases">
        <title>Comparative genomics of Botrytis spp.</title>
        <authorList>
            <person name="Valero-Jimenez C.A."/>
            <person name="Tapia P."/>
            <person name="Veloso J."/>
            <person name="Silva-Moreno E."/>
            <person name="Staats M."/>
            <person name="Valdes J.H."/>
            <person name="Van Kan J.A.L."/>
        </authorList>
    </citation>
    <scope>NUCLEOTIDE SEQUENCE [LARGE SCALE GENOMIC DNA]</scope>
    <source>
        <strain evidence="2 3">Bh0001</strain>
    </source>
</reference>
<keyword evidence="3" id="KW-1185">Reference proteome</keyword>
<comment type="caution">
    <text evidence="2">The sequence shown here is derived from an EMBL/GenBank/DDBJ whole genome shotgun (WGS) entry which is preliminary data.</text>
</comment>
<evidence type="ECO:0000313" key="3">
    <source>
        <dbReference type="Proteomes" id="UP000297814"/>
    </source>
</evidence>
<dbReference type="Proteomes" id="UP000297814">
    <property type="component" value="Unassembled WGS sequence"/>
</dbReference>
<organism evidence="2 3">
    <name type="scientific">Botrytis hyacinthi</name>
    <dbReference type="NCBI Taxonomy" id="278943"/>
    <lineage>
        <taxon>Eukaryota</taxon>
        <taxon>Fungi</taxon>
        <taxon>Dikarya</taxon>
        <taxon>Ascomycota</taxon>
        <taxon>Pezizomycotina</taxon>
        <taxon>Leotiomycetes</taxon>
        <taxon>Helotiales</taxon>
        <taxon>Sclerotiniaceae</taxon>
        <taxon>Botrytis</taxon>
    </lineage>
</organism>
<evidence type="ECO:0000256" key="1">
    <source>
        <dbReference type="SAM" id="MobiDB-lite"/>
    </source>
</evidence>
<protein>
    <submittedName>
        <fullName evidence="2">Uncharacterized protein</fullName>
    </submittedName>
</protein>
<proteinExistence type="predicted"/>
<accession>A0A4Z1GCV4</accession>
<name>A0A4Z1GCV4_9HELO</name>
<dbReference type="AlphaFoldDB" id="A0A4Z1GCV4"/>
<evidence type="ECO:0000313" key="2">
    <source>
        <dbReference type="EMBL" id="TGO32061.1"/>
    </source>
</evidence>
<gene>
    <name evidence="2" type="ORF">BHYA_0359g00060</name>
</gene>
<sequence length="366" mass="41804">MMNPFVIPVGRKNPTEIQLLKGERDALLVALRKFREESPPRPPFDSVENSWDQSMDDDDSSGISDSLKLDARQWSISEAKDLSQFNDLQGSDPLLTHNLFTTVYPDPFFFLGEETSRILNDIMSLGNIWNLGHSQCWRADTLRLIHPLRKSPDEVLVRSETKKLLHKAAISRATKFMRSPAKFIMNGHPDALQKLEDLYMQAAEHSCMIWGWRPMIKLLDASYFLGQPFDLQNSNMRAVDRVFQATDLNPNGQQISMVSSPAILRYGLYEANAGYYEKRWWHDVLLLLLLTIHNSQLTIQPSPFTINHLPFRISSFLSPVHYFPSPISHPPSTITIQIEIETKIGIQTALFPSLPLSFPPPKFHPP</sequence>
<dbReference type="EMBL" id="PQXK01000359">
    <property type="protein sequence ID" value="TGO32061.1"/>
    <property type="molecule type" value="Genomic_DNA"/>
</dbReference>